<feature type="compositionally biased region" description="Polar residues" evidence="11">
    <location>
        <begin position="2030"/>
        <end position="2040"/>
    </location>
</feature>
<keyword evidence="6" id="KW-0862">Zinc</keyword>
<evidence type="ECO:0000256" key="4">
    <source>
        <dbReference type="ARBA" id="ARBA00022723"/>
    </source>
</evidence>
<evidence type="ECO:0000256" key="6">
    <source>
        <dbReference type="ARBA" id="ARBA00022833"/>
    </source>
</evidence>
<keyword evidence="10" id="KW-0175">Coiled coil</keyword>
<feature type="region of interest" description="Disordered" evidence="11">
    <location>
        <begin position="969"/>
        <end position="989"/>
    </location>
</feature>
<feature type="region of interest" description="Disordered" evidence="11">
    <location>
        <begin position="363"/>
        <end position="409"/>
    </location>
</feature>
<dbReference type="InterPro" id="IPR050774">
    <property type="entry name" value="KCMF1/Dystrophin"/>
</dbReference>
<dbReference type="GO" id="GO:0016010">
    <property type="term" value="C:dystrophin-associated glycoprotein complex"/>
    <property type="evidence" value="ECO:0007669"/>
    <property type="project" value="UniProtKB-ARBA"/>
</dbReference>
<dbReference type="InterPro" id="IPR000433">
    <property type="entry name" value="Znf_ZZ"/>
</dbReference>
<feature type="compositionally biased region" description="Low complexity" evidence="11">
    <location>
        <begin position="2198"/>
        <end position="2209"/>
    </location>
</feature>
<evidence type="ECO:0000313" key="14">
    <source>
        <dbReference type="EnsemblMetazoa" id="KAF7496050.1"/>
    </source>
</evidence>
<feature type="compositionally biased region" description="Low complexity" evidence="11">
    <location>
        <begin position="1490"/>
        <end position="1515"/>
    </location>
</feature>
<dbReference type="InterPro" id="IPR015154">
    <property type="entry name" value="EF-hand_dom_typ2"/>
</dbReference>
<feature type="compositionally biased region" description="Basic and acidic residues" evidence="11">
    <location>
        <begin position="2296"/>
        <end position="2309"/>
    </location>
</feature>
<dbReference type="GO" id="GO:0046716">
    <property type="term" value="P:muscle cell cellular homeostasis"/>
    <property type="evidence" value="ECO:0007669"/>
    <property type="project" value="UniProtKB-ARBA"/>
</dbReference>
<dbReference type="EnsemblMetazoa" id="SSS_2287s_mrna">
    <property type="protein sequence ID" value="KAF7496050.1"/>
    <property type="gene ID" value="SSS_2287"/>
</dbReference>
<reference evidence="15" key="1">
    <citation type="journal article" date="2020" name="PLoS Negl. Trop. Dis.">
        <title>High-quality nuclear genome for Sarcoptes scabiei-A critical resource for a neglected parasite.</title>
        <authorList>
            <person name="Korhonen P.K."/>
            <person name="Gasser R.B."/>
            <person name="Ma G."/>
            <person name="Wang T."/>
            <person name="Stroehlein A.J."/>
            <person name="Young N.D."/>
            <person name="Ang C.S."/>
            <person name="Fernando D.D."/>
            <person name="Lu H.C."/>
            <person name="Taylor S."/>
            <person name="Reynolds S.L."/>
            <person name="Mofiz E."/>
            <person name="Najaraj S.H."/>
            <person name="Gowda H."/>
            <person name="Madugundu A."/>
            <person name="Renuse S."/>
            <person name="Holt D."/>
            <person name="Pandey A."/>
            <person name="Papenfuss A.T."/>
            <person name="Fischer K."/>
        </authorList>
    </citation>
    <scope>NUCLEOTIDE SEQUENCE [LARGE SCALE GENOMIC DNA]</scope>
</reference>
<feature type="compositionally biased region" description="Basic and acidic residues" evidence="11">
    <location>
        <begin position="2187"/>
        <end position="2197"/>
    </location>
</feature>
<dbReference type="PANTHER" id="PTHR12268">
    <property type="entry name" value="E3 UBIQUITIN-PROTEIN LIGASE KCMF1"/>
    <property type="match status" value="1"/>
</dbReference>
<dbReference type="PROSITE" id="PS01357">
    <property type="entry name" value="ZF_ZZ_1"/>
    <property type="match status" value="1"/>
</dbReference>
<feature type="compositionally biased region" description="Basic and acidic residues" evidence="11">
    <location>
        <begin position="2145"/>
        <end position="2162"/>
    </location>
</feature>
<feature type="compositionally biased region" description="Polar residues" evidence="11">
    <location>
        <begin position="758"/>
        <end position="781"/>
    </location>
</feature>
<feature type="region of interest" description="Disordered" evidence="11">
    <location>
        <begin position="1862"/>
        <end position="1882"/>
    </location>
</feature>
<name>A0A834VHG5_SARSC</name>
<dbReference type="SMART" id="SM00291">
    <property type="entry name" value="ZnF_ZZ"/>
    <property type="match status" value="1"/>
</dbReference>
<dbReference type="OrthoDB" id="10057795at2759"/>
<feature type="region of interest" description="Disordered" evidence="11">
    <location>
        <begin position="1943"/>
        <end position="2008"/>
    </location>
</feature>
<keyword evidence="3" id="KW-0963">Cytoplasm</keyword>
<keyword evidence="8" id="KW-0206">Cytoskeleton</keyword>
<evidence type="ECO:0000256" key="8">
    <source>
        <dbReference type="ARBA" id="ARBA00023212"/>
    </source>
</evidence>
<feature type="coiled-coil region" evidence="10">
    <location>
        <begin position="2214"/>
        <end position="2284"/>
    </location>
</feature>
<dbReference type="InterPro" id="IPR043145">
    <property type="entry name" value="Znf_ZZ_sf"/>
</dbReference>
<reference evidence="14" key="3">
    <citation type="submission" date="2022-06" db="UniProtKB">
        <authorList>
            <consortium name="EnsemblMetazoa"/>
        </authorList>
    </citation>
    <scope>IDENTIFICATION</scope>
</reference>
<dbReference type="PANTHER" id="PTHR12268:SF14">
    <property type="entry name" value="DYSTROPHIN-1"/>
    <property type="match status" value="1"/>
</dbReference>
<feature type="compositionally biased region" description="Basic and acidic residues" evidence="11">
    <location>
        <begin position="2052"/>
        <end position="2062"/>
    </location>
</feature>
<keyword evidence="4" id="KW-0479">Metal-binding</keyword>
<dbReference type="GO" id="GO:0045202">
    <property type="term" value="C:synapse"/>
    <property type="evidence" value="ECO:0007669"/>
    <property type="project" value="GOC"/>
</dbReference>
<dbReference type="InterPro" id="IPR011992">
    <property type="entry name" value="EF-hand-dom_pair"/>
</dbReference>
<keyword evidence="5 9" id="KW-0863">Zinc-finger</keyword>
<dbReference type="InterPro" id="IPR015153">
    <property type="entry name" value="EF-hand_dom_typ1"/>
</dbReference>
<feature type="region of interest" description="Disordered" evidence="11">
    <location>
        <begin position="1561"/>
        <end position="1603"/>
    </location>
</feature>
<organism evidence="13">
    <name type="scientific">Sarcoptes scabiei</name>
    <name type="common">Itch mite</name>
    <name type="synonym">Acarus scabiei</name>
    <dbReference type="NCBI Taxonomy" id="52283"/>
    <lineage>
        <taxon>Eukaryota</taxon>
        <taxon>Metazoa</taxon>
        <taxon>Ecdysozoa</taxon>
        <taxon>Arthropoda</taxon>
        <taxon>Chelicerata</taxon>
        <taxon>Arachnida</taxon>
        <taxon>Acari</taxon>
        <taxon>Acariformes</taxon>
        <taxon>Sarcoptiformes</taxon>
        <taxon>Astigmata</taxon>
        <taxon>Psoroptidia</taxon>
        <taxon>Sarcoptoidea</taxon>
        <taxon>Sarcoptidae</taxon>
        <taxon>Sarcoptinae</taxon>
        <taxon>Sarcoptes</taxon>
    </lineage>
</organism>
<dbReference type="GO" id="GO:0005737">
    <property type="term" value="C:cytoplasm"/>
    <property type="evidence" value="ECO:0007669"/>
    <property type="project" value="UniProtKB-SubCell"/>
</dbReference>
<feature type="region of interest" description="Disordered" evidence="11">
    <location>
        <begin position="2020"/>
        <end position="2077"/>
    </location>
</feature>
<evidence type="ECO:0000313" key="13">
    <source>
        <dbReference type="EMBL" id="KAF7496050.1"/>
    </source>
</evidence>
<dbReference type="Pfam" id="PF00569">
    <property type="entry name" value="ZZ"/>
    <property type="match status" value="1"/>
</dbReference>
<evidence type="ECO:0000256" key="10">
    <source>
        <dbReference type="SAM" id="Coils"/>
    </source>
</evidence>
<dbReference type="Gene3D" id="2.20.70.10">
    <property type="match status" value="1"/>
</dbReference>
<evidence type="ECO:0000256" key="3">
    <source>
        <dbReference type="ARBA" id="ARBA00022490"/>
    </source>
</evidence>
<dbReference type="Pfam" id="PF09069">
    <property type="entry name" value="EF-hand_3"/>
    <property type="match status" value="1"/>
</dbReference>
<evidence type="ECO:0000259" key="12">
    <source>
        <dbReference type="PROSITE" id="PS50135"/>
    </source>
</evidence>
<dbReference type="EMBL" id="WVUK01000041">
    <property type="protein sequence ID" value="KAF7496050.1"/>
    <property type="molecule type" value="Genomic_DNA"/>
</dbReference>
<feature type="compositionally biased region" description="Low complexity" evidence="11">
    <location>
        <begin position="1909"/>
        <end position="1922"/>
    </location>
</feature>
<dbReference type="SUPFAM" id="SSF47473">
    <property type="entry name" value="EF-hand"/>
    <property type="match status" value="3"/>
</dbReference>
<feature type="compositionally biased region" description="Basic and acidic residues" evidence="11">
    <location>
        <begin position="396"/>
        <end position="409"/>
    </location>
</feature>
<evidence type="ECO:0000256" key="11">
    <source>
        <dbReference type="SAM" id="MobiDB-lite"/>
    </source>
</evidence>
<dbReference type="CDD" id="cd02334">
    <property type="entry name" value="ZZ_dystrophin"/>
    <property type="match status" value="1"/>
</dbReference>
<feature type="compositionally biased region" description="Polar residues" evidence="11">
    <location>
        <begin position="1995"/>
        <end position="2008"/>
    </location>
</feature>
<feature type="region of interest" description="Disordered" evidence="11">
    <location>
        <begin position="1489"/>
        <end position="1521"/>
    </location>
</feature>
<feature type="region of interest" description="Disordered" evidence="11">
    <location>
        <begin position="2296"/>
        <end position="2323"/>
    </location>
</feature>
<feature type="compositionally biased region" description="Polar residues" evidence="11">
    <location>
        <begin position="498"/>
        <end position="508"/>
    </location>
</feature>
<feature type="region of interest" description="Disordered" evidence="11">
    <location>
        <begin position="2363"/>
        <end position="2382"/>
    </location>
</feature>
<dbReference type="Gene3D" id="3.30.60.90">
    <property type="match status" value="1"/>
</dbReference>
<dbReference type="PROSITE" id="PS50135">
    <property type="entry name" value="ZF_ZZ_2"/>
    <property type="match status" value="1"/>
</dbReference>
<comment type="subcellular location">
    <subcellularLocation>
        <location evidence="2">Cell membrane</location>
        <location evidence="2">Sarcolemma</location>
        <topology evidence="2">Peripheral membrane protein</topology>
        <orientation evidence="2">Cytoplasmic side</orientation>
    </subcellularLocation>
    <subcellularLocation>
        <location evidence="1">Cytoplasm</location>
        <location evidence="1">Cytoskeleton</location>
    </subcellularLocation>
</comment>
<keyword evidence="7" id="KW-0106">Calcium</keyword>
<protein>
    <submittedName>
        <fullName evidence="13">Dystrophin, isoform E</fullName>
    </submittedName>
</protein>
<feature type="coiled-coil region" evidence="10">
    <location>
        <begin position="561"/>
        <end position="588"/>
    </location>
</feature>
<dbReference type="GO" id="GO:0050804">
    <property type="term" value="P:modulation of chemical synaptic transmission"/>
    <property type="evidence" value="ECO:0007669"/>
    <property type="project" value="UniProtKB-ARBA"/>
</dbReference>
<dbReference type="GO" id="GO:0099536">
    <property type="term" value="P:synaptic signaling"/>
    <property type="evidence" value="ECO:0007669"/>
    <property type="project" value="TreeGrafter"/>
</dbReference>
<evidence type="ECO:0000313" key="15">
    <source>
        <dbReference type="Proteomes" id="UP000070412"/>
    </source>
</evidence>
<feature type="domain" description="ZZ-type" evidence="12">
    <location>
        <begin position="1752"/>
        <end position="1808"/>
    </location>
</feature>
<evidence type="ECO:0000256" key="1">
    <source>
        <dbReference type="ARBA" id="ARBA00004245"/>
    </source>
</evidence>
<feature type="compositionally biased region" description="Polar residues" evidence="11">
    <location>
        <begin position="791"/>
        <end position="820"/>
    </location>
</feature>
<feature type="region of interest" description="Disordered" evidence="11">
    <location>
        <begin position="1909"/>
        <end position="1931"/>
    </location>
</feature>
<gene>
    <name evidence="13" type="ORF">SSS_2287</name>
</gene>
<evidence type="ECO:0000256" key="7">
    <source>
        <dbReference type="ARBA" id="ARBA00022837"/>
    </source>
</evidence>
<feature type="compositionally biased region" description="Polar residues" evidence="11">
    <location>
        <begin position="2119"/>
        <end position="2144"/>
    </location>
</feature>
<feature type="compositionally biased region" description="Basic and acidic residues" evidence="11">
    <location>
        <begin position="2367"/>
        <end position="2382"/>
    </location>
</feature>
<evidence type="ECO:0000256" key="9">
    <source>
        <dbReference type="PROSITE-ProRule" id="PRU00228"/>
    </source>
</evidence>
<keyword evidence="15" id="KW-1185">Reference proteome</keyword>
<evidence type="ECO:0000256" key="5">
    <source>
        <dbReference type="ARBA" id="ARBA00022771"/>
    </source>
</evidence>
<feature type="compositionally biased region" description="Polar residues" evidence="11">
    <location>
        <begin position="1591"/>
        <end position="1601"/>
    </location>
</feature>
<feature type="region of interest" description="Disordered" evidence="11">
    <location>
        <begin position="498"/>
        <end position="525"/>
    </location>
</feature>
<evidence type="ECO:0000256" key="2">
    <source>
        <dbReference type="ARBA" id="ARBA00004278"/>
    </source>
</evidence>
<reference evidence="13" key="2">
    <citation type="submission" date="2020-01" db="EMBL/GenBank/DDBJ databases">
        <authorList>
            <person name="Korhonen P.K.K."/>
            <person name="Guangxu M.G."/>
            <person name="Wang T.W."/>
            <person name="Stroehlein A.J.S."/>
            <person name="Young N.D."/>
            <person name="Ang C.-S.A."/>
            <person name="Fernando D.W.F."/>
            <person name="Lu H.L."/>
            <person name="Taylor S.T."/>
            <person name="Ehtesham M.E.M."/>
            <person name="Najaraj S.H.N."/>
            <person name="Harsha G.H.G."/>
            <person name="Madugundu A.M."/>
            <person name="Renuse S.R."/>
            <person name="Holt D.H."/>
            <person name="Pandey A.P."/>
            <person name="Papenfuss A.P."/>
            <person name="Gasser R.B.G."/>
            <person name="Fischer K.F."/>
        </authorList>
    </citation>
    <scope>NUCLEOTIDE SEQUENCE</scope>
    <source>
        <strain evidence="13">SSS_KF_BRIS2020</strain>
    </source>
</reference>
<feature type="compositionally biased region" description="Polar residues" evidence="11">
    <location>
        <begin position="1862"/>
        <end position="1877"/>
    </location>
</feature>
<dbReference type="SUPFAM" id="SSF57850">
    <property type="entry name" value="RING/U-box"/>
    <property type="match status" value="1"/>
</dbReference>
<feature type="compositionally biased region" description="Basic and acidic residues" evidence="11">
    <location>
        <begin position="1972"/>
        <end position="1988"/>
    </location>
</feature>
<dbReference type="Proteomes" id="UP000070412">
    <property type="component" value="Unassembled WGS sequence"/>
</dbReference>
<dbReference type="Gene3D" id="1.10.238.10">
    <property type="entry name" value="EF-hand"/>
    <property type="match status" value="2"/>
</dbReference>
<feature type="region of interest" description="Disordered" evidence="11">
    <location>
        <begin position="758"/>
        <end position="851"/>
    </location>
</feature>
<dbReference type="Gene3D" id="6.10.140.70">
    <property type="match status" value="1"/>
</dbReference>
<feature type="region of interest" description="Disordered" evidence="11">
    <location>
        <begin position="2119"/>
        <end position="2211"/>
    </location>
</feature>
<feature type="compositionally biased region" description="Low complexity" evidence="11">
    <location>
        <begin position="831"/>
        <end position="851"/>
    </location>
</feature>
<accession>A0A834VHG5</accession>
<feature type="coiled-coil region" evidence="10">
    <location>
        <begin position="1214"/>
        <end position="1287"/>
    </location>
</feature>
<sequence>MNQLMRDEKEWLLRAQEHLIAIDEFVGERSFLSSIQLLPIMVKIGSKIDHQQNRMESNRIDLQSSPSSVLNSSHRIEENSNVIPSESFECLDSIRNHYVSHQRSIEQISILCDEMAINFKEIEFCYDKELFRKEFRSLQQLNFDLVDHLRRYGLTVWSSLHYLFKNAYTHLQSYRKNLEKQKNLEEILQSISITDSERSRIDLRLQRQSSTIIQLYNRNELLDYYHKASLELNRWIAFEHFVLEIFIKRYDGEQSSQGDRDCFEGQESNQASRFYHFTYHRCEDFLTELNFTIYILNELWKQYILDSETDTDNFNEEDLDRDDEIIETPLRNFARTRSIISRQNDRIQSKKKGLSRAHSIVYTTNGDEDDGDVDDDHNQRSSSSSFRRRIIATNTHTDDNQFDRNDRDNRKSLLKKTKQFHSLEPNRRKHSRLTNHLEGKKFSPNQIVTLDRNRQWERRKQSLLILHRNNLDYYRSIEIDMMERIRDLQQQQQRFISKTSKSLSNRNDNSVEHQNRKGSGVDVNNHHLHQTSTRIAENIYDTVADDHRDLVYKAPNDLPAMNRSQAVLVQQQTEIEQWLNEMEKKLDSIQIERFQNEISKKKSSKNLPDDHINSKGDVMDRFTESNGNLQHQLETLLIYEKECNHYSARLQSLFTSIDALIATRTPLKNMLNHSDGDNRSNHSDNIINDEDLDGDLVNSLMKLKISSLSNENSSLNQLRKQSSEMQCRINYLFLCIKCKIRSLNELISIQKTSSTNRNPLISIMNDSSRSSGTDLDNQINISSKKSSKSSFNQPLIQRLNTNNFGDHHQSTVSSSNQNDYSFAGDSHHNHNQQQQQQHHQSNMIESSNSSSISNYTIHEQTEKKFRKWLNEIRQSLDFIENGLSAESAIINNDGDVINCKYDDGALYSNVSEMQQMHMNYYEKIKIIQREIEQKRTDHRLLMDLIENNDRINGGGGQIMKSITETMKESQSASFASKSNRSNQNSIDSIPSNNADSSSIWLDNIHSRILELNNLWNSVRLRVLTLRSRLESSSLVSKTTTTTCPLPAASHSTSLFSVNGFLNNHSRSDLYQTSTMSSIQSNAYNQAVSERGTQLLLSLRELIEWIIKQKIEFRQQREQLSSNSLPNENNVLESFDENKLENPNVPLDLASVMRQKSQLIALRNQLIEKRPIIDNSLLACNSFQRTLAIKQKQFDGQQQIYQKLSSSISMASVRSQQSKDNVRQQQQELAQIQQSLSREMNKLLELWHSIHLIVDQDLQRLDEAHLRLADLKRVMDDLATQLHEAEMVQSNWVAIDQIQFDEVVSYRDLLKIFNRNYVVPVSRDIIHVNEIAARLTGRNVPISYENLNNLEHLTTRARMLRIALDERFKQLDQILINHDKTQQHFLTDAVEEPWERAVTNNKLPCYINRQTESVHSLSPNYTQIIQSLNSFNDVRYAAYRTAMKLRHLQIKLGLDLVTLTILVDSFEKHGLTPNNIGHEKIDDNNDVTVANNSLHNNNNRNNNQKQNSKSKSSQESFTKAKIPSSMIKNKDLPYELRLISVPEIVSCLKMIFETVRTKQILDQQQQSNGHSKSTKSKSKSKSSSEKSDPINFESSSPSTMIDNSDPKRAVIDVPNCVDLCLNWLLDLYDSPSRTGMIRQFSFQVALVLLSQISLENKFTYLFSLISDTNHQTDEQHLGLLIYDCLRLAKLLGEVAAFGGTNVEPSVRSCMEMAQLQSNHGMTIENILNWIRAEPQSLVWLVVLHRLRLAEKNRHPAKCNCCRRYPIIGFRYRCLKCFNFDLCQQCFLLDKSTKKHKSTHPMQEYCVVNSSGEDIRDFAKILRNKFKSAKHLKRNQALGYLPVQSLHEGDRIVESALNLVHTGQGSFSHAPSSNTTPIHTLSYPIRSPSPGLSLQQDIELVLDSKLNEIRQQSSSKLSSPQASSNHYSNDNDIYGIRSIPARTLMDSNFDSSGEQSDRESSSKFHRPTTISASHHSDCDDENRTRSERSYQKWPFKQNRSQSIPYDQMNKNVHQRMIRYAKRLAKNEHQTNRSKSSRSSRPQNDLDGTLDDNDVGTHRERDRQPPPRRSSFDIATRDSFPFVQSPTEMLSKLALDQRNELEVIIKRLQDENRLLMNQYSQLSESGNRSISSKNVADNNGDGDQQTISHDDGSSKKDRKPNEIGRRKLITPRTSLGRGANNDDDDDDDDNNNKDSKEIDQTRSTSSSKRSPSWLDEVKRLKNDHKQLQTEKDELETCNRKLQNQLDQFRQYLNDSEQNQAKIDAKTQLKLENRIKEVEKLLHEHNRLISIESNTKKSEKNLCDRDDHRKNSFDSEEQLDSVGRESSKGVASIQQNLLKTRAEQINNVFDSLIDLFDDCKIDYDQNNEEGSENKHLIEDNRKNEKK</sequence>
<dbReference type="GO" id="GO:0008270">
    <property type="term" value="F:zinc ion binding"/>
    <property type="evidence" value="ECO:0007669"/>
    <property type="project" value="UniProtKB-KW"/>
</dbReference>
<proteinExistence type="predicted"/>
<dbReference type="Pfam" id="PF09068">
    <property type="entry name" value="EF-hand_2"/>
    <property type="match status" value="2"/>
</dbReference>
<feature type="compositionally biased region" description="Acidic residues" evidence="11">
    <location>
        <begin position="366"/>
        <end position="375"/>
    </location>
</feature>